<organism evidence="1 2">
    <name type="scientific">Lithospermum erythrorhizon</name>
    <name type="common">Purple gromwell</name>
    <name type="synonym">Lithospermum officinale var. erythrorhizon</name>
    <dbReference type="NCBI Taxonomy" id="34254"/>
    <lineage>
        <taxon>Eukaryota</taxon>
        <taxon>Viridiplantae</taxon>
        <taxon>Streptophyta</taxon>
        <taxon>Embryophyta</taxon>
        <taxon>Tracheophyta</taxon>
        <taxon>Spermatophyta</taxon>
        <taxon>Magnoliopsida</taxon>
        <taxon>eudicotyledons</taxon>
        <taxon>Gunneridae</taxon>
        <taxon>Pentapetalae</taxon>
        <taxon>asterids</taxon>
        <taxon>lamiids</taxon>
        <taxon>Boraginales</taxon>
        <taxon>Boraginaceae</taxon>
        <taxon>Boraginoideae</taxon>
        <taxon>Lithospermeae</taxon>
        <taxon>Lithospermum</taxon>
    </lineage>
</organism>
<sequence length="137" mass="16014">MASFLLIMASSSFYDPQNATVSSMAPLLDNELGRMLRVLVRVLFNNKWFDEMRTCTIDVALEMISDHCSVNRKYRVMPCILDHKRKKMKEKWKDLNENVFSNLSSRVIAKKLELEEYQNAIYNGDLSPQRLNNFEEA</sequence>
<name>A0AAV3QQR0_LITER</name>
<protein>
    <submittedName>
        <fullName evidence="1">Uncharacterized protein</fullName>
    </submittedName>
</protein>
<comment type="caution">
    <text evidence="1">The sequence shown here is derived from an EMBL/GenBank/DDBJ whole genome shotgun (WGS) entry which is preliminary data.</text>
</comment>
<dbReference type="Proteomes" id="UP001454036">
    <property type="component" value="Unassembled WGS sequence"/>
</dbReference>
<proteinExistence type="predicted"/>
<evidence type="ECO:0000313" key="2">
    <source>
        <dbReference type="Proteomes" id="UP001454036"/>
    </source>
</evidence>
<dbReference type="EMBL" id="BAABME010005724">
    <property type="protein sequence ID" value="GAA0166432.1"/>
    <property type="molecule type" value="Genomic_DNA"/>
</dbReference>
<reference evidence="1 2" key="1">
    <citation type="submission" date="2024-01" db="EMBL/GenBank/DDBJ databases">
        <title>The complete chloroplast genome sequence of Lithospermum erythrorhizon: insights into the phylogenetic relationship among Boraginaceae species and the maternal lineages of purple gromwells.</title>
        <authorList>
            <person name="Okada T."/>
            <person name="Watanabe K."/>
        </authorList>
    </citation>
    <scope>NUCLEOTIDE SEQUENCE [LARGE SCALE GENOMIC DNA]</scope>
</reference>
<keyword evidence="2" id="KW-1185">Reference proteome</keyword>
<dbReference type="AlphaFoldDB" id="A0AAV3QQR0"/>
<evidence type="ECO:0000313" key="1">
    <source>
        <dbReference type="EMBL" id="GAA0166432.1"/>
    </source>
</evidence>
<gene>
    <name evidence="1" type="ORF">LIER_21586</name>
</gene>
<accession>A0AAV3QQR0</accession>